<evidence type="ECO:0000313" key="8">
    <source>
        <dbReference type="Proteomes" id="UP000285258"/>
    </source>
</evidence>
<reference evidence="6 9" key="4">
    <citation type="journal article" date="2019" name="Nat. Med.">
        <title>A library of human gut bacterial isolates paired with longitudinal multiomics data enables mechanistic microbiome research.</title>
        <authorList>
            <person name="Poyet M."/>
            <person name="Groussin M."/>
            <person name="Gibbons S.M."/>
            <person name="Avila-Pacheco J."/>
            <person name="Jiang X."/>
            <person name="Kearney S.M."/>
            <person name="Perrotta A.R."/>
            <person name="Berdy B."/>
            <person name="Zhao S."/>
            <person name="Lieberman T.D."/>
            <person name="Swanson P.K."/>
            <person name="Smith M."/>
            <person name="Roesemann S."/>
            <person name="Alexander J.E."/>
            <person name="Rich S.A."/>
            <person name="Livny J."/>
            <person name="Vlamakis H."/>
            <person name="Clish C."/>
            <person name="Bullock K."/>
            <person name="Deik A."/>
            <person name="Scott J."/>
            <person name="Pierce K.A."/>
            <person name="Xavier R.J."/>
            <person name="Alm E.J."/>
        </authorList>
    </citation>
    <scope>NUCLEOTIDE SEQUENCE [LARGE SCALE GENOMIC DNA]</scope>
    <source>
        <strain evidence="6 9">BIOML-A1</strain>
    </source>
</reference>
<dbReference type="GO" id="GO:0005524">
    <property type="term" value="F:ATP binding"/>
    <property type="evidence" value="ECO:0007669"/>
    <property type="project" value="UniProtKB-UniRule"/>
</dbReference>
<reference evidence="7" key="2">
    <citation type="journal article" date="2019" name="Int. J. Syst. Evol. Microbiol.">
        <title>Gordonibacter faecihominis is a later heterotypic synonym of Gordonibacter urolithinfaciens.</title>
        <authorList>
            <person name="Danylec N."/>
            <person name="Stoll D.A."/>
            <person name="Huch M."/>
        </authorList>
    </citation>
    <scope>NUCLEOTIDE SEQUENCE</scope>
    <source>
        <strain evidence="7">DSM 27213</strain>
    </source>
</reference>
<dbReference type="GO" id="GO:0016874">
    <property type="term" value="F:ligase activity"/>
    <property type="evidence" value="ECO:0007669"/>
    <property type="project" value="UniProtKB-KW"/>
</dbReference>
<evidence type="ECO:0000256" key="1">
    <source>
        <dbReference type="ARBA" id="ARBA00022598"/>
    </source>
</evidence>
<proteinExistence type="predicted"/>
<dbReference type="PANTHER" id="PTHR43585:SF2">
    <property type="entry name" value="ATP-GRASP ENZYME FSQD"/>
    <property type="match status" value="1"/>
</dbReference>
<dbReference type="Pfam" id="PF13535">
    <property type="entry name" value="ATP-grasp_4"/>
    <property type="match status" value="1"/>
</dbReference>
<evidence type="ECO:0000259" key="5">
    <source>
        <dbReference type="PROSITE" id="PS50975"/>
    </source>
</evidence>
<accession>A0A423ULM1</accession>
<dbReference type="InterPro" id="IPR011761">
    <property type="entry name" value="ATP-grasp"/>
</dbReference>
<dbReference type="Proteomes" id="UP000285258">
    <property type="component" value="Unassembled WGS sequence"/>
</dbReference>
<dbReference type="Proteomes" id="UP000462865">
    <property type="component" value="Unassembled WGS sequence"/>
</dbReference>
<dbReference type="AlphaFoldDB" id="A0A423ULM1"/>
<evidence type="ECO:0000313" key="7">
    <source>
        <dbReference type="EMBL" id="ROT90605.1"/>
    </source>
</evidence>
<reference evidence="7" key="3">
    <citation type="journal article" date="2019" name="Microbiol. Resour. Announc.">
        <title>Draft Genome Sequences of Type Strains of Gordonibacter faecihominis, Paraeggerthella hongkongensis, Parvibacter caecicola,Slackia equolifaciens, Slackia faecicanis, and Slackia isoflavoniconvertens.</title>
        <authorList>
            <person name="Danylec N."/>
            <person name="Stoll D.A."/>
            <person name="Dotsch A."/>
            <person name="Huch M."/>
        </authorList>
    </citation>
    <scope>NUCLEOTIDE SEQUENCE</scope>
    <source>
        <strain evidence="7">DSM 27213</strain>
    </source>
</reference>
<dbReference type="PANTHER" id="PTHR43585">
    <property type="entry name" value="FUMIPYRROLE BIOSYNTHESIS PROTEIN C"/>
    <property type="match status" value="1"/>
</dbReference>
<feature type="domain" description="ATP-grasp" evidence="5">
    <location>
        <begin position="108"/>
        <end position="300"/>
    </location>
</feature>
<dbReference type="EMBL" id="QIBW01000005">
    <property type="protein sequence ID" value="ROT90605.1"/>
    <property type="molecule type" value="Genomic_DNA"/>
</dbReference>
<gene>
    <name evidence="7" type="ORF">DMP12_06135</name>
    <name evidence="6" type="ORF">GKG38_06015</name>
</gene>
<dbReference type="Gene3D" id="3.30.470.20">
    <property type="entry name" value="ATP-grasp fold, B domain"/>
    <property type="match status" value="1"/>
</dbReference>
<evidence type="ECO:0000313" key="6">
    <source>
        <dbReference type="EMBL" id="MSA94619.1"/>
    </source>
</evidence>
<dbReference type="PROSITE" id="PS50975">
    <property type="entry name" value="ATP_GRASP"/>
    <property type="match status" value="1"/>
</dbReference>
<dbReference type="EMBL" id="WKZA01000019">
    <property type="protein sequence ID" value="MSA94619.1"/>
    <property type="molecule type" value="Genomic_DNA"/>
</dbReference>
<reference evidence="8" key="1">
    <citation type="submission" date="2018-05" db="EMBL/GenBank/DDBJ databases">
        <title>Genome Sequencing of selected type strains of the family Eggerthellaceae.</title>
        <authorList>
            <person name="Danylec N."/>
            <person name="Stoll D.A."/>
            <person name="Doetsch A."/>
            <person name="Huch M."/>
        </authorList>
    </citation>
    <scope>NUCLEOTIDE SEQUENCE [LARGE SCALE GENOMIC DNA]</scope>
    <source>
        <strain evidence="8">DSM 27213</strain>
    </source>
</reference>
<comment type="caution">
    <text evidence="7">The sequence shown here is derived from an EMBL/GenBank/DDBJ whole genome shotgun (WGS) entry which is preliminary data.</text>
</comment>
<keyword evidence="1" id="KW-0436">Ligase</keyword>
<evidence type="ECO:0000256" key="2">
    <source>
        <dbReference type="ARBA" id="ARBA00022741"/>
    </source>
</evidence>
<keyword evidence="2 4" id="KW-0547">Nucleotide-binding</keyword>
<dbReference type="RefSeq" id="WP_096228553.1">
    <property type="nucleotide sequence ID" value="NZ_CP168029.1"/>
</dbReference>
<evidence type="ECO:0000313" key="9">
    <source>
        <dbReference type="Proteomes" id="UP000462865"/>
    </source>
</evidence>
<dbReference type="Gene3D" id="3.30.1490.20">
    <property type="entry name" value="ATP-grasp fold, A domain"/>
    <property type="match status" value="1"/>
</dbReference>
<keyword evidence="3 4" id="KW-0067">ATP-binding</keyword>
<evidence type="ECO:0000256" key="4">
    <source>
        <dbReference type="PROSITE-ProRule" id="PRU00409"/>
    </source>
</evidence>
<dbReference type="SUPFAM" id="SSF56059">
    <property type="entry name" value="Glutathione synthetase ATP-binding domain-like"/>
    <property type="match status" value="1"/>
</dbReference>
<name>A0A423ULM1_9ACTN</name>
<evidence type="ECO:0000256" key="3">
    <source>
        <dbReference type="ARBA" id="ARBA00022840"/>
    </source>
</evidence>
<dbReference type="GO" id="GO:0046872">
    <property type="term" value="F:metal ion binding"/>
    <property type="evidence" value="ECO:0007669"/>
    <property type="project" value="InterPro"/>
</dbReference>
<dbReference type="Gene3D" id="3.40.50.20">
    <property type="match status" value="1"/>
</dbReference>
<protein>
    <submittedName>
        <fullName evidence="7">ATP-grasp domain-containing protein</fullName>
    </submittedName>
</protein>
<organism evidence="7 8">
    <name type="scientific">Gordonibacter urolithinfaciens</name>
    <dbReference type="NCBI Taxonomy" id="1335613"/>
    <lineage>
        <taxon>Bacteria</taxon>
        <taxon>Bacillati</taxon>
        <taxon>Actinomycetota</taxon>
        <taxon>Coriobacteriia</taxon>
        <taxon>Eggerthellales</taxon>
        <taxon>Eggerthellaceae</taxon>
        <taxon>Gordonibacter</taxon>
    </lineage>
</organism>
<dbReference type="InterPro" id="IPR052032">
    <property type="entry name" value="ATP-dep_AA_Ligase"/>
</dbReference>
<dbReference type="InterPro" id="IPR013815">
    <property type="entry name" value="ATP_grasp_subdomain_1"/>
</dbReference>
<sequence>MGKQLAIIGASHFQNPLIEKAKEMGCETHVFAWRAGDVGERTADHFYPVSITERDAILEQCRQIGIDGICSIGSDLANITVGYVAEALGLTGNPTAVVARSTDKHLMRKTFASCGDPSPKSVLVEGDSRDGLSELAYPLIVKPVDRSGSRGITKLESAEGLEAALEAAFSEGFSKRAVVEEFVAGEEFSVEFVSWEGEHSFLALTKKFTTGAPHFIETGHLEPASIDEALLVRVVQVVKRALDHLGVRCGASHAEVMVDADGDVWLIEIGSRMGGDCIGSDLVRLSTGIDYTGAVVDIALGNKPDLEPKDPSGCALVRFVVGQEDIDVLHRLQVKAPELIEYVSPIEEPSCKVRDSSTRFGYYIMRAATIERLRPYLPRAM</sequence>